<dbReference type="SUPFAM" id="SSF103473">
    <property type="entry name" value="MFS general substrate transporter"/>
    <property type="match status" value="1"/>
</dbReference>
<keyword evidence="4 6" id="KW-1133">Transmembrane helix</keyword>
<sequence length="432" mass="47805">MLFTSLTFLSVGASGVRPCSLAFGADQFANYNGSQKDRALKVLFSWYYVSMGGSNLIAMTLLVYLQDKLGWKIGFAISVAIMAFVTFLNIVASPFYIKVKPQKSTWASLLHVLFVAMKNRHVEVPEPCNGEQYHNAGGMGLVPSNRMRFLNRACLLRTNADSLNAEVFNHNKSNICTVEQVEDLKSTLSVIPIWSAMITVSLIQQGQSFKVLQANTMNRRLGVTKFKIPAGSIAIFDVTTFTLLSACYGRYILPLLQKLTGRERVLSHKQKVGIGVMFSILSAITASVVEAVRRKEAIRQGLEDKADGIVNMSAFWLAPQGIFSGLTSVFGSIGQIELYYAVLPKKMGSLALALFLLATGVANIEATVIVKLIKVVTGRGGRMSWLPDNLNHGRYDYYYCLLAVLGVINFIYFLICCYWFEEPKQIVESSTD</sequence>
<evidence type="ECO:0000256" key="4">
    <source>
        <dbReference type="ARBA" id="ARBA00022989"/>
    </source>
</evidence>
<feature type="transmembrane region" description="Helical" evidence="6">
    <location>
        <begin position="77"/>
        <end position="97"/>
    </location>
</feature>
<evidence type="ECO:0000256" key="6">
    <source>
        <dbReference type="SAM" id="Phobius"/>
    </source>
</evidence>
<keyword evidence="3 6" id="KW-0812">Transmembrane</keyword>
<feature type="transmembrane region" description="Helical" evidence="6">
    <location>
        <begin position="46"/>
        <end position="65"/>
    </location>
</feature>
<evidence type="ECO:0000313" key="7">
    <source>
        <dbReference type="EMBL" id="GJN06683.1"/>
    </source>
</evidence>
<organism evidence="7 8">
    <name type="scientific">Eleusine coracana subsp. coracana</name>
    <dbReference type="NCBI Taxonomy" id="191504"/>
    <lineage>
        <taxon>Eukaryota</taxon>
        <taxon>Viridiplantae</taxon>
        <taxon>Streptophyta</taxon>
        <taxon>Embryophyta</taxon>
        <taxon>Tracheophyta</taxon>
        <taxon>Spermatophyta</taxon>
        <taxon>Magnoliopsida</taxon>
        <taxon>Liliopsida</taxon>
        <taxon>Poales</taxon>
        <taxon>Poaceae</taxon>
        <taxon>PACMAD clade</taxon>
        <taxon>Chloridoideae</taxon>
        <taxon>Cynodonteae</taxon>
        <taxon>Eleusininae</taxon>
        <taxon>Eleusine</taxon>
    </lineage>
</organism>
<reference evidence="7" key="1">
    <citation type="journal article" date="2018" name="DNA Res.">
        <title>Multiple hybrid de novo genome assembly of finger millet, an orphan allotetraploid crop.</title>
        <authorList>
            <person name="Hatakeyama M."/>
            <person name="Aluri S."/>
            <person name="Balachadran M.T."/>
            <person name="Sivarajan S.R."/>
            <person name="Patrignani A."/>
            <person name="Gruter S."/>
            <person name="Poveda L."/>
            <person name="Shimizu-Inatsugi R."/>
            <person name="Baeten J."/>
            <person name="Francoijs K.J."/>
            <person name="Nataraja K.N."/>
            <person name="Reddy Y.A.N."/>
            <person name="Phadnis S."/>
            <person name="Ravikumar R.L."/>
            <person name="Schlapbach R."/>
            <person name="Sreeman S.M."/>
            <person name="Shimizu K.K."/>
        </authorList>
    </citation>
    <scope>NUCLEOTIDE SEQUENCE</scope>
</reference>
<dbReference type="InterPro" id="IPR000109">
    <property type="entry name" value="POT_fam"/>
</dbReference>
<dbReference type="GO" id="GO:0022857">
    <property type="term" value="F:transmembrane transporter activity"/>
    <property type="evidence" value="ECO:0007669"/>
    <property type="project" value="InterPro"/>
</dbReference>
<feature type="transmembrane region" description="Helical" evidence="6">
    <location>
        <begin position="353"/>
        <end position="376"/>
    </location>
</feature>
<evidence type="ECO:0000256" key="5">
    <source>
        <dbReference type="ARBA" id="ARBA00023136"/>
    </source>
</evidence>
<comment type="caution">
    <text evidence="7">The sequence shown here is derived from an EMBL/GenBank/DDBJ whole genome shotgun (WGS) entry which is preliminary data.</text>
</comment>
<dbReference type="GO" id="GO:0016020">
    <property type="term" value="C:membrane"/>
    <property type="evidence" value="ECO:0007669"/>
    <property type="project" value="UniProtKB-SubCell"/>
</dbReference>
<evidence type="ECO:0000256" key="3">
    <source>
        <dbReference type="ARBA" id="ARBA00022692"/>
    </source>
</evidence>
<dbReference type="PANTHER" id="PTHR11654">
    <property type="entry name" value="OLIGOPEPTIDE TRANSPORTER-RELATED"/>
    <property type="match status" value="1"/>
</dbReference>
<protein>
    <submittedName>
        <fullName evidence="7">Uncharacterized protein</fullName>
    </submittedName>
</protein>
<comment type="subcellular location">
    <subcellularLocation>
        <location evidence="1">Membrane</location>
        <topology evidence="1">Multi-pass membrane protein</topology>
    </subcellularLocation>
</comment>
<comment type="similarity">
    <text evidence="2">Belongs to the major facilitator superfamily. Proton-dependent oligopeptide transporter (POT/PTR) (TC 2.A.17) family.</text>
</comment>
<gene>
    <name evidence="7" type="primary">ga24439</name>
    <name evidence="7" type="ORF">PR202_ga24439</name>
</gene>
<dbReference type="Pfam" id="PF00854">
    <property type="entry name" value="PTR2"/>
    <property type="match status" value="1"/>
</dbReference>
<dbReference type="Gene3D" id="1.20.1250.20">
    <property type="entry name" value="MFS general substrate transporter like domains"/>
    <property type="match status" value="1"/>
</dbReference>
<keyword evidence="8" id="KW-1185">Reference proteome</keyword>
<evidence type="ECO:0000256" key="2">
    <source>
        <dbReference type="ARBA" id="ARBA00005982"/>
    </source>
</evidence>
<feature type="transmembrane region" description="Helical" evidence="6">
    <location>
        <begin position="233"/>
        <end position="252"/>
    </location>
</feature>
<keyword evidence="5 6" id="KW-0472">Membrane</keyword>
<dbReference type="InterPro" id="IPR036259">
    <property type="entry name" value="MFS_trans_sf"/>
</dbReference>
<reference evidence="7" key="2">
    <citation type="submission" date="2021-12" db="EMBL/GenBank/DDBJ databases">
        <title>Resequencing data analysis of finger millet.</title>
        <authorList>
            <person name="Hatakeyama M."/>
            <person name="Aluri S."/>
            <person name="Balachadran M.T."/>
            <person name="Sivarajan S.R."/>
            <person name="Poveda L."/>
            <person name="Shimizu-Inatsugi R."/>
            <person name="Schlapbach R."/>
            <person name="Sreeman S.M."/>
            <person name="Shimizu K.K."/>
        </authorList>
    </citation>
    <scope>NUCLEOTIDE SEQUENCE</scope>
</reference>
<feature type="transmembrane region" description="Helical" evidence="6">
    <location>
        <begin position="272"/>
        <end position="292"/>
    </location>
</feature>
<dbReference type="EMBL" id="BQKI01000013">
    <property type="protein sequence ID" value="GJN06683.1"/>
    <property type="molecule type" value="Genomic_DNA"/>
</dbReference>
<dbReference type="Proteomes" id="UP001054889">
    <property type="component" value="Unassembled WGS sequence"/>
</dbReference>
<feature type="transmembrane region" description="Helical" evidence="6">
    <location>
        <begin position="313"/>
        <end position="333"/>
    </location>
</feature>
<name>A0AAV5D941_ELECO</name>
<evidence type="ECO:0000313" key="8">
    <source>
        <dbReference type="Proteomes" id="UP001054889"/>
    </source>
</evidence>
<dbReference type="AlphaFoldDB" id="A0AAV5D941"/>
<evidence type="ECO:0000256" key="1">
    <source>
        <dbReference type="ARBA" id="ARBA00004141"/>
    </source>
</evidence>
<feature type="transmembrane region" description="Helical" evidence="6">
    <location>
        <begin position="397"/>
        <end position="421"/>
    </location>
</feature>
<accession>A0AAV5D941</accession>
<proteinExistence type="inferred from homology"/>